<evidence type="ECO:0000313" key="18">
    <source>
        <dbReference type="EMBL" id="KAK6731984.1"/>
    </source>
</evidence>
<name>A0ABR1C2R3_NECAM</name>
<keyword evidence="8 15" id="KW-1133">Transmembrane helix</keyword>
<dbReference type="CDD" id="cd14824">
    <property type="entry name" value="Longin"/>
    <property type="match status" value="1"/>
</dbReference>
<organism evidence="18 19">
    <name type="scientific">Necator americanus</name>
    <name type="common">Human hookworm</name>
    <dbReference type="NCBI Taxonomy" id="51031"/>
    <lineage>
        <taxon>Eukaryota</taxon>
        <taxon>Metazoa</taxon>
        <taxon>Ecdysozoa</taxon>
        <taxon>Nematoda</taxon>
        <taxon>Chromadorea</taxon>
        <taxon>Rhabditida</taxon>
        <taxon>Rhabditina</taxon>
        <taxon>Rhabditomorpha</taxon>
        <taxon>Strongyloidea</taxon>
        <taxon>Ancylostomatidae</taxon>
        <taxon>Bunostominae</taxon>
        <taxon>Necator</taxon>
    </lineage>
</organism>
<dbReference type="InterPro" id="IPR011012">
    <property type="entry name" value="Longin-like_dom_sf"/>
</dbReference>
<evidence type="ECO:0000256" key="3">
    <source>
        <dbReference type="ARBA" id="ARBA00008025"/>
    </source>
</evidence>
<dbReference type="CDD" id="cd15866">
    <property type="entry name" value="R-SNARE_SEC22"/>
    <property type="match status" value="1"/>
</dbReference>
<keyword evidence="4" id="KW-0813">Transport</keyword>
<dbReference type="Gene3D" id="3.30.450.50">
    <property type="entry name" value="Longin domain"/>
    <property type="match status" value="1"/>
</dbReference>
<keyword evidence="10 14" id="KW-0175">Coiled coil</keyword>
<protein>
    <recommendedName>
        <fullName evidence="20">Synaptobrevin</fullName>
    </recommendedName>
</protein>
<evidence type="ECO:0000313" key="19">
    <source>
        <dbReference type="Proteomes" id="UP001303046"/>
    </source>
</evidence>
<dbReference type="Gene3D" id="1.20.5.110">
    <property type="match status" value="1"/>
</dbReference>
<sequence length="258" mass="29992">MHLRTRSKRWRQQLEPSCGRHKRLKRSRVRNCHCPVYSLHIKYYARFMELTLIARVRDGLILATSIEGSDGDTNLVKYSNQAKMLFKKLHNAPQMQSIESGPYMFHYVIKDAICCLCLCQHSFPRKLAFAYLEDVAQEFLNQNATRIDQVVRPYHFLEFDQYIQQAKKKYADRSRYAMSAVSNELQDVARIMVSNIEDVIHRGEALNILEAKASDLSGLSKKYREDAKALNRRSTFFKVAVSLGIFGIMLLIGRFIIF</sequence>
<comment type="subcellular location">
    <subcellularLocation>
        <location evidence="1">Endoplasmic reticulum membrane</location>
        <topology evidence="1">Single-pass type IV membrane protein</topology>
    </subcellularLocation>
    <subcellularLocation>
        <location evidence="13">Golgi apparatus</location>
        <location evidence="13">cis-Golgi network membrane</location>
    </subcellularLocation>
    <subcellularLocation>
        <location evidence="2">Melanosome</location>
    </subcellularLocation>
</comment>
<evidence type="ECO:0000256" key="9">
    <source>
        <dbReference type="ARBA" id="ARBA00023034"/>
    </source>
</evidence>
<dbReference type="PROSITE" id="PS50859">
    <property type="entry name" value="LONGIN"/>
    <property type="match status" value="1"/>
</dbReference>
<dbReference type="Proteomes" id="UP001303046">
    <property type="component" value="Unassembled WGS sequence"/>
</dbReference>
<evidence type="ECO:0000256" key="11">
    <source>
        <dbReference type="ARBA" id="ARBA00023136"/>
    </source>
</evidence>
<dbReference type="Pfam" id="PF00957">
    <property type="entry name" value="Synaptobrevin"/>
    <property type="match status" value="1"/>
</dbReference>
<dbReference type="InterPro" id="IPR044565">
    <property type="entry name" value="Sec22"/>
</dbReference>
<feature type="transmembrane region" description="Helical" evidence="15">
    <location>
        <begin position="236"/>
        <end position="257"/>
    </location>
</feature>
<evidence type="ECO:0000256" key="4">
    <source>
        <dbReference type="ARBA" id="ARBA00022448"/>
    </source>
</evidence>
<evidence type="ECO:0000256" key="10">
    <source>
        <dbReference type="ARBA" id="ARBA00023054"/>
    </source>
</evidence>
<reference evidence="18 19" key="1">
    <citation type="submission" date="2023-08" db="EMBL/GenBank/DDBJ databases">
        <title>A Necator americanus chromosomal reference genome.</title>
        <authorList>
            <person name="Ilik V."/>
            <person name="Petrzelkova K.J."/>
            <person name="Pardy F."/>
            <person name="Fuh T."/>
            <person name="Niatou-Singa F.S."/>
            <person name="Gouil Q."/>
            <person name="Baker L."/>
            <person name="Ritchie M.E."/>
            <person name="Jex A.R."/>
            <person name="Gazzola D."/>
            <person name="Li H."/>
            <person name="Toshio Fujiwara R."/>
            <person name="Zhan B."/>
            <person name="Aroian R.V."/>
            <person name="Pafco B."/>
            <person name="Schwarz E.M."/>
        </authorList>
    </citation>
    <scope>NUCLEOTIDE SEQUENCE [LARGE SCALE GENOMIC DNA]</scope>
    <source>
        <strain evidence="18 19">Aroian</strain>
        <tissue evidence="18">Whole animal</tissue>
    </source>
</reference>
<evidence type="ECO:0000256" key="8">
    <source>
        <dbReference type="ARBA" id="ARBA00022989"/>
    </source>
</evidence>
<evidence type="ECO:0000256" key="7">
    <source>
        <dbReference type="ARBA" id="ARBA00022927"/>
    </source>
</evidence>
<evidence type="ECO:0000256" key="5">
    <source>
        <dbReference type="ARBA" id="ARBA00022692"/>
    </source>
</evidence>
<comment type="caution">
    <text evidence="18">The sequence shown here is derived from an EMBL/GenBank/DDBJ whole genome shotgun (WGS) entry which is preliminary data.</text>
</comment>
<evidence type="ECO:0000259" key="16">
    <source>
        <dbReference type="PROSITE" id="PS50859"/>
    </source>
</evidence>
<dbReference type="EMBL" id="JAVFWL010000001">
    <property type="protein sequence ID" value="KAK6731984.1"/>
    <property type="molecule type" value="Genomic_DNA"/>
</dbReference>
<accession>A0ABR1C2R3</accession>
<comment type="function">
    <text evidence="12">SNARE involved in targeting and fusion of ER-derived transport vesicles with the Golgi complex as well as Golgi-derived retrograde transport vesicles with the ER.</text>
</comment>
<keyword evidence="5 15" id="KW-0812">Transmembrane</keyword>
<keyword evidence="11 15" id="KW-0472">Membrane</keyword>
<feature type="domain" description="V-SNARE coiled-coil homology" evidence="17">
    <location>
        <begin position="177"/>
        <end position="237"/>
    </location>
</feature>
<evidence type="ECO:0008006" key="20">
    <source>
        <dbReference type="Google" id="ProtNLM"/>
    </source>
</evidence>
<dbReference type="PROSITE" id="PS50892">
    <property type="entry name" value="V_SNARE"/>
    <property type="match status" value="1"/>
</dbReference>
<dbReference type="PANTHER" id="PTHR45837">
    <property type="entry name" value="VESICLE-TRAFFICKING PROTEIN SEC22B"/>
    <property type="match status" value="1"/>
</dbReference>
<keyword evidence="6" id="KW-0256">Endoplasmic reticulum</keyword>
<evidence type="ECO:0000256" key="14">
    <source>
        <dbReference type="PROSITE-ProRule" id="PRU00290"/>
    </source>
</evidence>
<evidence type="ECO:0000256" key="12">
    <source>
        <dbReference type="ARBA" id="ARBA00024173"/>
    </source>
</evidence>
<evidence type="ECO:0000256" key="6">
    <source>
        <dbReference type="ARBA" id="ARBA00022824"/>
    </source>
</evidence>
<dbReference type="SUPFAM" id="SSF58038">
    <property type="entry name" value="SNARE fusion complex"/>
    <property type="match status" value="1"/>
</dbReference>
<evidence type="ECO:0000256" key="2">
    <source>
        <dbReference type="ARBA" id="ARBA00004223"/>
    </source>
</evidence>
<evidence type="ECO:0000256" key="15">
    <source>
        <dbReference type="SAM" id="Phobius"/>
    </source>
</evidence>
<dbReference type="SMART" id="SM01270">
    <property type="entry name" value="Longin"/>
    <property type="match status" value="1"/>
</dbReference>
<keyword evidence="9" id="KW-0333">Golgi apparatus</keyword>
<dbReference type="InterPro" id="IPR010908">
    <property type="entry name" value="Longin_dom"/>
</dbReference>
<dbReference type="Pfam" id="PF13774">
    <property type="entry name" value="Longin"/>
    <property type="match status" value="1"/>
</dbReference>
<keyword evidence="7" id="KW-0653">Protein transport</keyword>
<feature type="domain" description="Longin" evidence="16">
    <location>
        <begin position="52"/>
        <end position="163"/>
    </location>
</feature>
<gene>
    <name evidence="18" type="primary">Necator_chrI.g4189</name>
    <name evidence="18" type="ORF">RB195_008060</name>
</gene>
<comment type="similarity">
    <text evidence="3">Belongs to the synaptobrevin family.</text>
</comment>
<evidence type="ECO:0000259" key="17">
    <source>
        <dbReference type="PROSITE" id="PS50892"/>
    </source>
</evidence>
<keyword evidence="19" id="KW-1185">Reference proteome</keyword>
<evidence type="ECO:0000256" key="1">
    <source>
        <dbReference type="ARBA" id="ARBA00004163"/>
    </source>
</evidence>
<evidence type="ECO:0000256" key="13">
    <source>
        <dbReference type="ARBA" id="ARBA00024188"/>
    </source>
</evidence>
<proteinExistence type="inferred from homology"/>
<dbReference type="InterPro" id="IPR042855">
    <property type="entry name" value="V_SNARE_CC"/>
</dbReference>
<dbReference type="SUPFAM" id="SSF64356">
    <property type="entry name" value="SNARE-like"/>
    <property type="match status" value="1"/>
</dbReference>